<accession>A0A0N4YL75</accession>
<gene>
    <name evidence="2" type="ORF">NBR_LOCUS17837</name>
</gene>
<organism evidence="4">
    <name type="scientific">Nippostrongylus brasiliensis</name>
    <name type="common">Rat hookworm</name>
    <dbReference type="NCBI Taxonomy" id="27835"/>
    <lineage>
        <taxon>Eukaryota</taxon>
        <taxon>Metazoa</taxon>
        <taxon>Ecdysozoa</taxon>
        <taxon>Nematoda</taxon>
        <taxon>Chromadorea</taxon>
        <taxon>Rhabditida</taxon>
        <taxon>Rhabditina</taxon>
        <taxon>Rhabditomorpha</taxon>
        <taxon>Strongyloidea</taxon>
        <taxon>Heligmosomidae</taxon>
        <taxon>Nippostrongylus</taxon>
    </lineage>
</organism>
<name>A0A0N4YL75_NIPBR</name>
<feature type="region of interest" description="Disordered" evidence="1">
    <location>
        <begin position="47"/>
        <end position="69"/>
    </location>
</feature>
<protein>
    <submittedName>
        <fullName evidence="4">HTH_48 domain-containing protein</fullName>
    </submittedName>
</protein>
<evidence type="ECO:0000313" key="3">
    <source>
        <dbReference type="Proteomes" id="UP000271162"/>
    </source>
</evidence>
<keyword evidence="3" id="KW-1185">Reference proteome</keyword>
<dbReference type="AlphaFoldDB" id="A0A0N4YL75"/>
<dbReference type="EMBL" id="UYSL01022999">
    <property type="protein sequence ID" value="VDL81557.1"/>
    <property type="molecule type" value="Genomic_DNA"/>
</dbReference>
<feature type="compositionally biased region" description="Polar residues" evidence="1">
    <location>
        <begin position="55"/>
        <end position="69"/>
    </location>
</feature>
<reference evidence="4" key="1">
    <citation type="submission" date="2017-02" db="UniProtKB">
        <authorList>
            <consortium name="WormBaseParasite"/>
        </authorList>
    </citation>
    <scope>IDENTIFICATION</scope>
</reference>
<dbReference type="WBParaSite" id="NBR_0001783601-mRNA-1">
    <property type="protein sequence ID" value="NBR_0001783601-mRNA-1"/>
    <property type="gene ID" value="NBR_0001783601"/>
</dbReference>
<dbReference type="Proteomes" id="UP000271162">
    <property type="component" value="Unassembled WGS sequence"/>
</dbReference>
<reference evidence="2 3" key="2">
    <citation type="submission" date="2018-11" db="EMBL/GenBank/DDBJ databases">
        <authorList>
            <consortium name="Pathogen Informatics"/>
        </authorList>
    </citation>
    <scope>NUCLEOTIDE SEQUENCE [LARGE SCALE GENOMIC DNA]</scope>
</reference>
<evidence type="ECO:0000313" key="4">
    <source>
        <dbReference type="WBParaSite" id="NBR_0001783601-mRNA-1"/>
    </source>
</evidence>
<evidence type="ECO:0000313" key="2">
    <source>
        <dbReference type="EMBL" id="VDL81557.1"/>
    </source>
</evidence>
<sequence length="69" mass="7599">MGDSTGLHNTAKVWFLKFNSGQYDLDDQSQSGRPVAVIEERLLELMRRSPGEAPASSQSNSTATMAEHF</sequence>
<proteinExistence type="predicted"/>
<evidence type="ECO:0000256" key="1">
    <source>
        <dbReference type="SAM" id="MobiDB-lite"/>
    </source>
</evidence>